<evidence type="ECO:0000256" key="4">
    <source>
        <dbReference type="ARBA" id="ARBA00022553"/>
    </source>
</evidence>
<evidence type="ECO:0000256" key="3">
    <source>
        <dbReference type="ARBA" id="ARBA00012438"/>
    </source>
</evidence>
<dbReference type="CDD" id="cd00082">
    <property type="entry name" value="HisKA"/>
    <property type="match status" value="1"/>
</dbReference>
<dbReference type="SUPFAM" id="SSF55874">
    <property type="entry name" value="ATPase domain of HSP90 chaperone/DNA topoisomerase II/histidine kinase"/>
    <property type="match status" value="1"/>
</dbReference>
<keyword evidence="5" id="KW-0808">Transferase</keyword>
<dbReference type="PROSITE" id="PS50109">
    <property type="entry name" value="HIS_KIN"/>
    <property type="match status" value="1"/>
</dbReference>
<keyword evidence="9" id="KW-0902">Two-component regulatory system</keyword>
<comment type="subcellular location">
    <subcellularLocation>
        <location evidence="2">Membrane</location>
    </subcellularLocation>
</comment>
<evidence type="ECO:0000256" key="5">
    <source>
        <dbReference type="ARBA" id="ARBA00022679"/>
    </source>
</evidence>
<dbReference type="GO" id="GO:0000155">
    <property type="term" value="F:phosphorelay sensor kinase activity"/>
    <property type="evidence" value="ECO:0007669"/>
    <property type="project" value="InterPro"/>
</dbReference>
<evidence type="ECO:0000256" key="6">
    <source>
        <dbReference type="ARBA" id="ARBA00022692"/>
    </source>
</evidence>
<feature type="domain" description="HAMP" evidence="12">
    <location>
        <begin position="195"/>
        <end position="247"/>
    </location>
</feature>
<dbReference type="CDD" id="cd06225">
    <property type="entry name" value="HAMP"/>
    <property type="match status" value="1"/>
</dbReference>
<sequence>MAEPATAASAAHHVPPAPARRWYSSTFRLVSVYTVTFSVSVMLLLGFIASVITHDMERETDTVIDWQMIYFDSIQDDQLAAAILHRIERERMHTNYYGLFTANGTHIAGDVLALPAGLRPNRSGVTLDHTMPIAGDQVPPVVRTMAERRANGDVLVLGRDLTHILRIRAAIIQALVGGGLLCLGTGVVGGLMLSVRQMRRLKEVRRITQCIAQGDLGQRLPVGGHDEIDLLSHLVNHMLEEIERLMNEVKGVCDGIAHDLRTPLAHVHTLLAQAAQRAERLDDAVLERLVSRARHETDVLLDRFRAMLRIAEIGSLQRRGGFAELSLEDLVIDVGQLFEPLADSRAIHFVQSVEPVARIHGDRALLFEALSNLLDNALKYTTSGDTVRLELHDTPSGPRIDVIDNGPGIAADEREAVLRSRYRSRRTGHLAGAGLGLSIVSTVVNVHDFTLRIGHAEPGTRVTIECWPRSLG</sequence>
<dbReference type="EC" id="2.7.13.3" evidence="3"/>
<dbReference type="Pfam" id="PF02518">
    <property type="entry name" value="HATPase_c"/>
    <property type="match status" value="1"/>
</dbReference>
<dbReference type="SUPFAM" id="SSF158472">
    <property type="entry name" value="HAMP domain-like"/>
    <property type="match status" value="1"/>
</dbReference>
<comment type="catalytic activity">
    <reaction evidence="1">
        <text>ATP + protein L-histidine = ADP + protein N-phospho-L-histidine.</text>
        <dbReference type="EC" id="2.7.13.3"/>
    </reaction>
</comment>
<dbReference type="InterPro" id="IPR036097">
    <property type="entry name" value="HisK_dim/P_sf"/>
</dbReference>
<organism evidence="13">
    <name type="scientific">Burkholderia orbicola (strain AU 1054)</name>
    <dbReference type="NCBI Taxonomy" id="331271"/>
    <lineage>
        <taxon>Bacteria</taxon>
        <taxon>Pseudomonadati</taxon>
        <taxon>Pseudomonadota</taxon>
        <taxon>Betaproteobacteria</taxon>
        <taxon>Burkholderiales</taxon>
        <taxon>Burkholderiaceae</taxon>
        <taxon>Burkholderia</taxon>
        <taxon>Burkholderia cepacia complex</taxon>
        <taxon>Burkholderia orbicola</taxon>
    </lineage>
</organism>
<dbReference type="PROSITE" id="PS50885">
    <property type="entry name" value="HAMP"/>
    <property type="match status" value="1"/>
</dbReference>
<evidence type="ECO:0000313" key="13">
    <source>
        <dbReference type="EMBL" id="ABF78636.1"/>
    </source>
</evidence>
<gene>
    <name evidence="13" type="ordered locus">Bcen_3744</name>
</gene>
<evidence type="ECO:0000256" key="1">
    <source>
        <dbReference type="ARBA" id="ARBA00000085"/>
    </source>
</evidence>
<feature type="transmembrane region" description="Helical" evidence="10">
    <location>
        <begin position="30"/>
        <end position="52"/>
    </location>
</feature>
<dbReference type="PANTHER" id="PTHR45436:SF8">
    <property type="entry name" value="HISTIDINE KINASE"/>
    <property type="match status" value="1"/>
</dbReference>
<name>A0A0H2XWM0_BURO1</name>
<evidence type="ECO:0000256" key="10">
    <source>
        <dbReference type="SAM" id="Phobius"/>
    </source>
</evidence>
<dbReference type="HOGENOM" id="CLU_000445_89_6_4"/>
<dbReference type="GO" id="GO:0005886">
    <property type="term" value="C:plasma membrane"/>
    <property type="evidence" value="ECO:0007669"/>
    <property type="project" value="TreeGrafter"/>
</dbReference>
<feature type="transmembrane region" description="Helical" evidence="10">
    <location>
        <begin position="170"/>
        <end position="195"/>
    </location>
</feature>
<proteinExistence type="predicted"/>
<feature type="domain" description="Histidine kinase" evidence="11">
    <location>
        <begin position="255"/>
        <end position="465"/>
    </location>
</feature>
<dbReference type="InterPro" id="IPR003594">
    <property type="entry name" value="HATPase_dom"/>
</dbReference>
<keyword evidence="4" id="KW-0597">Phosphoprotein</keyword>
<dbReference type="Pfam" id="PF00672">
    <property type="entry name" value="HAMP"/>
    <property type="match status" value="1"/>
</dbReference>
<evidence type="ECO:0000259" key="11">
    <source>
        <dbReference type="PROSITE" id="PS50109"/>
    </source>
</evidence>
<evidence type="ECO:0000256" key="9">
    <source>
        <dbReference type="ARBA" id="ARBA00023012"/>
    </source>
</evidence>
<dbReference type="Gene3D" id="3.30.565.10">
    <property type="entry name" value="Histidine kinase-like ATPase, C-terminal domain"/>
    <property type="match status" value="1"/>
</dbReference>
<evidence type="ECO:0000256" key="2">
    <source>
        <dbReference type="ARBA" id="ARBA00004370"/>
    </source>
</evidence>
<dbReference type="SMART" id="SM00387">
    <property type="entry name" value="HATPase_c"/>
    <property type="match status" value="1"/>
</dbReference>
<dbReference type="EMBL" id="CP000379">
    <property type="protein sequence ID" value="ABF78636.1"/>
    <property type="molecule type" value="Genomic_DNA"/>
</dbReference>
<dbReference type="InterPro" id="IPR050428">
    <property type="entry name" value="TCS_sensor_his_kinase"/>
</dbReference>
<reference evidence="13" key="1">
    <citation type="submission" date="2006-05" db="EMBL/GenBank/DDBJ databases">
        <title>Complete sequence of chromosome 2 of Burkholderia cenocepacia AU 1054.</title>
        <authorList>
            <consortium name="US DOE Joint Genome Institute"/>
            <person name="Copeland A."/>
            <person name="Lucas S."/>
            <person name="Lapidus A."/>
            <person name="Barry K."/>
            <person name="Detter J.C."/>
            <person name="Glavina del Rio T."/>
            <person name="Hammon N."/>
            <person name="Israni S."/>
            <person name="Dalin E."/>
            <person name="Tice H."/>
            <person name="Pitluck S."/>
            <person name="Chain P."/>
            <person name="Malfatti S."/>
            <person name="Shin M."/>
            <person name="Vergez L."/>
            <person name="Schmutz J."/>
            <person name="Larimer F."/>
            <person name="Land M."/>
            <person name="Hauser L."/>
            <person name="Kyrpides N."/>
            <person name="Lykidis A."/>
            <person name="LiPuma J.J."/>
            <person name="Konstantinidis K."/>
            <person name="Tiedje J.M."/>
            <person name="Richardson P."/>
        </authorList>
    </citation>
    <scope>NUCLEOTIDE SEQUENCE [LARGE SCALE GENOMIC DNA]</scope>
    <source>
        <strain evidence="13">AU 1054</strain>
    </source>
</reference>
<keyword evidence="6 10" id="KW-0812">Transmembrane</keyword>
<accession>A0A0H2XWM0</accession>
<keyword evidence="8 10" id="KW-1133">Transmembrane helix</keyword>
<protein>
    <recommendedName>
        <fullName evidence="3">histidine kinase</fullName>
        <ecNumber evidence="3">2.7.13.3</ecNumber>
    </recommendedName>
</protein>
<dbReference type="SUPFAM" id="SSF47384">
    <property type="entry name" value="Homodimeric domain of signal transducing histidine kinase"/>
    <property type="match status" value="1"/>
</dbReference>
<dbReference type="SMART" id="SM00304">
    <property type="entry name" value="HAMP"/>
    <property type="match status" value="1"/>
</dbReference>
<keyword evidence="7 13" id="KW-0418">Kinase</keyword>
<dbReference type="InterPro" id="IPR036890">
    <property type="entry name" value="HATPase_C_sf"/>
</dbReference>
<keyword evidence="10" id="KW-0472">Membrane</keyword>
<dbReference type="InterPro" id="IPR005467">
    <property type="entry name" value="His_kinase_dom"/>
</dbReference>
<dbReference type="AlphaFoldDB" id="A0A0H2XWM0"/>
<evidence type="ECO:0000256" key="8">
    <source>
        <dbReference type="ARBA" id="ARBA00022989"/>
    </source>
</evidence>
<dbReference type="InterPro" id="IPR003661">
    <property type="entry name" value="HisK_dim/P_dom"/>
</dbReference>
<evidence type="ECO:0000259" key="12">
    <source>
        <dbReference type="PROSITE" id="PS50885"/>
    </source>
</evidence>
<dbReference type="InterPro" id="IPR003660">
    <property type="entry name" value="HAMP_dom"/>
</dbReference>
<dbReference type="PANTHER" id="PTHR45436">
    <property type="entry name" value="SENSOR HISTIDINE KINASE YKOH"/>
    <property type="match status" value="1"/>
</dbReference>
<evidence type="ECO:0000256" key="7">
    <source>
        <dbReference type="ARBA" id="ARBA00022777"/>
    </source>
</evidence>
<dbReference type="Gene3D" id="1.10.287.130">
    <property type="match status" value="1"/>
</dbReference>